<keyword evidence="2" id="KW-0560">Oxidoreductase</keyword>
<sequence length="165" mass="17423">MASVAVALITGAGQGFGRAISIRLAKDGFNVALNDLSSNAAQLKAVQNEVAAVGREAVIVPADVTSETEVMKMVDDTVRKLGTLDVMVANAGLAWATPVLEANAMDWDKIFDVNGRGTFLCYKYAAKQMVAQGQGGRIIGACSRSGKQGTVERTFNLRQSQDDPT</sequence>
<gene>
    <name evidence="3" type="ORF">HGRIS_010313</name>
</gene>
<evidence type="ECO:0000256" key="2">
    <source>
        <dbReference type="ARBA" id="ARBA00023002"/>
    </source>
</evidence>
<dbReference type="Proteomes" id="UP001556367">
    <property type="component" value="Unassembled WGS sequence"/>
</dbReference>
<dbReference type="EMBL" id="JASNQZ010000012">
    <property type="protein sequence ID" value="KAL0950345.1"/>
    <property type="molecule type" value="Genomic_DNA"/>
</dbReference>
<dbReference type="Pfam" id="PF00106">
    <property type="entry name" value="adh_short"/>
    <property type="match status" value="1"/>
</dbReference>
<dbReference type="PANTHER" id="PTHR43669:SF14">
    <property type="entry name" value="OXIDOREDUCTASE"/>
    <property type="match status" value="1"/>
</dbReference>
<evidence type="ECO:0000256" key="1">
    <source>
        <dbReference type="ARBA" id="ARBA00006484"/>
    </source>
</evidence>
<dbReference type="InterPro" id="IPR036291">
    <property type="entry name" value="NAD(P)-bd_dom_sf"/>
</dbReference>
<dbReference type="SUPFAM" id="SSF51735">
    <property type="entry name" value="NAD(P)-binding Rossmann-fold domains"/>
    <property type="match status" value="1"/>
</dbReference>
<organism evidence="3 4">
    <name type="scientific">Hohenbuehelia grisea</name>
    <dbReference type="NCBI Taxonomy" id="104357"/>
    <lineage>
        <taxon>Eukaryota</taxon>
        <taxon>Fungi</taxon>
        <taxon>Dikarya</taxon>
        <taxon>Basidiomycota</taxon>
        <taxon>Agaricomycotina</taxon>
        <taxon>Agaricomycetes</taxon>
        <taxon>Agaricomycetidae</taxon>
        <taxon>Agaricales</taxon>
        <taxon>Pleurotineae</taxon>
        <taxon>Pleurotaceae</taxon>
        <taxon>Hohenbuehelia</taxon>
    </lineage>
</organism>
<dbReference type="PANTHER" id="PTHR43669">
    <property type="entry name" value="5-KETO-D-GLUCONATE 5-REDUCTASE"/>
    <property type="match status" value="1"/>
</dbReference>
<dbReference type="PRINTS" id="PR00081">
    <property type="entry name" value="GDHRDH"/>
</dbReference>
<comment type="similarity">
    <text evidence="1">Belongs to the short-chain dehydrogenases/reductases (SDR) family.</text>
</comment>
<dbReference type="Gene3D" id="3.40.50.720">
    <property type="entry name" value="NAD(P)-binding Rossmann-like Domain"/>
    <property type="match status" value="1"/>
</dbReference>
<proteinExistence type="inferred from homology"/>
<reference evidence="4" key="1">
    <citation type="submission" date="2024-06" db="EMBL/GenBank/DDBJ databases">
        <title>Multi-omics analyses provide insights into the biosynthesis of the anticancer antibiotic pleurotin in Hohenbuehelia grisea.</title>
        <authorList>
            <person name="Weaver J.A."/>
            <person name="Alberti F."/>
        </authorList>
    </citation>
    <scope>NUCLEOTIDE SEQUENCE [LARGE SCALE GENOMIC DNA]</scope>
    <source>
        <strain evidence="4">T-177</strain>
    </source>
</reference>
<name>A0ABR3J3Y3_9AGAR</name>
<evidence type="ECO:0000313" key="3">
    <source>
        <dbReference type="EMBL" id="KAL0950345.1"/>
    </source>
</evidence>
<protein>
    <submittedName>
        <fullName evidence="3">Uncharacterized protein</fullName>
    </submittedName>
</protein>
<dbReference type="InterPro" id="IPR002347">
    <property type="entry name" value="SDR_fam"/>
</dbReference>
<keyword evidence="4" id="KW-1185">Reference proteome</keyword>
<evidence type="ECO:0000313" key="4">
    <source>
        <dbReference type="Proteomes" id="UP001556367"/>
    </source>
</evidence>
<accession>A0ABR3J3Y3</accession>
<comment type="caution">
    <text evidence="3">The sequence shown here is derived from an EMBL/GenBank/DDBJ whole genome shotgun (WGS) entry which is preliminary data.</text>
</comment>